<organism evidence="3 4">
    <name type="scientific">Daphnia galeata</name>
    <dbReference type="NCBI Taxonomy" id="27404"/>
    <lineage>
        <taxon>Eukaryota</taxon>
        <taxon>Metazoa</taxon>
        <taxon>Ecdysozoa</taxon>
        <taxon>Arthropoda</taxon>
        <taxon>Crustacea</taxon>
        <taxon>Branchiopoda</taxon>
        <taxon>Diplostraca</taxon>
        <taxon>Cladocera</taxon>
        <taxon>Anomopoda</taxon>
        <taxon>Daphniidae</taxon>
        <taxon>Daphnia</taxon>
    </lineage>
</organism>
<feature type="compositionally biased region" description="Polar residues" evidence="2">
    <location>
        <begin position="1"/>
        <end position="18"/>
    </location>
</feature>
<gene>
    <name evidence="3" type="ORF">DGAL_LOCUS671</name>
</gene>
<protein>
    <submittedName>
        <fullName evidence="3">Uncharacterized protein</fullName>
    </submittedName>
</protein>
<feature type="compositionally biased region" description="Polar residues" evidence="2">
    <location>
        <begin position="110"/>
        <end position="119"/>
    </location>
</feature>
<comment type="caution">
    <text evidence="3">The sequence shown here is derived from an EMBL/GenBank/DDBJ whole genome shotgun (WGS) entry which is preliminary data.</text>
</comment>
<keyword evidence="1" id="KW-0175">Coiled coil</keyword>
<dbReference type="EMBL" id="CAKKLH010000003">
    <property type="protein sequence ID" value="CAH0098588.1"/>
    <property type="molecule type" value="Genomic_DNA"/>
</dbReference>
<sequence>MASSITVENQGKCSQKSQIPRALSLIKRGMAFMKRNSPIRSNLLKRANSDAGTSVRPKKLTENLDCQQQPSEEISSVQESNKSSSKTTKTPNKLVKSVSSSKKPLYTRPSPYSYSTKKPQPSRIPVRRCISVTPIGERIANLESQENDLVENLKAVREKLEHLKELRYNNLFFNRLNRQSSNFMPKIEESDMESIGSSPSVAYIRPIKPRRLSIKVDQ</sequence>
<evidence type="ECO:0000313" key="3">
    <source>
        <dbReference type="EMBL" id="CAH0098588.1"/>
    </source>
</evidence>
<accession>A0A8J2RDF9</accession>
<evidence type="ECO:0000313" key="4">
    <source>
        <dbReference type="Proteomes" id="UP000789390"/>
    </source>
</evidence>
<dbReference type="AlphaFoldDB" id="A0A8J2RDF9"/>
<feature type="region of interest" description="Disordered" evidence="2">
    <location>
        <begin position="34"/>
        <end position="121"/>
    </location>
</feature>
<feature type="compositionally biased region" description="Polar residues" evidence="2">
    <location>
        <begin position="64"/>
        <end position="74"/>
    </location>
</feature>
<feature type="compositionally biased region" description="Low complexity" evidence="2">
    <location>
        <begin position="75"/>
        <end position="103"/>
    </location>
</feature>
<evidence type="ECO:0000256" key="2">
    <source>
        <dbReference type="SAM" id="MobiDB-lite"/>
    </source>
</evidence>
<dbReference type="Proteomes" id="UP000789390">
    <property type="component" value="Unassembled WGS sequence"/>
</dbReference>
<evidence type="ECO:0000256" key="1">
    <source>
        <dbReference type="SAM" id="Coils"/>
    </source>
</evidence>
<dbReference type="OrthoDB" id="6355439at2759"/>
<name>A0A8J2RDF9_9CRUS</name>
<keyword evidence="4" id="KW-1185">Reference proteome</keyword>
<feature type="region of interest" description="Disordered" evidence="2">
    <location>
        <begin position="1"/>
        <end position="20"/>
    </location>
</feature>
<proteinExistence type="predicted"/>
<feature type="coiled-coil region" evidence="1">
    <location>
        <begin position="139"/>
        <end position="166"/>
    </location>
</feature>
<reference evidence="3" key="1">
    <citation type="submission" date="2021-11" db="EMBL/GenBank/DDBJ databases">
        <authorList>
            <person name="Schell T."/>
        </authorList>
    </citation>
    <scope>NUCLEOTIDE SEQUENCE</scope>
    <source>
        <strain evidence="3">M5</strain>
    </source>
</reference>